<keyword evidence="6" id="KW-0175">Coiled coil</keyword>
<evidence type="ECO:0000313" key="11">
    <source>
        <dbReference type="Proteomes" id="UP000803884"/>
    </source>
</evidence>
<organism evidence="10 11">
    <name type="scientific">Cladosporium halotolerans</name>
    <dbReference type="NCBI Taxonomy" id="1052096"/>
    <lineage>
        <taxon>Eukaryota</taxon>
        <taxon>Fungi</taxon>
        <taxon>Dikarya</taxon>
        <taxon>Ascomycota</taxon>
        <taxon>Pezizomycotina</taxon>
        <taxon>Dothideomycetes</taxon>
        <taxon>Dothideomycetidae</taxon>
        <taxon>Cladosporiales</taxon>
        <taxon>Cladosporiaceae</taxon>
        <taxon>Cladosporium</taxon>
    </lineage>
</organism>
<dbReference type="GeneID" id="96007259"/>
<evidence type="ECO:0000313" key="10">
    <source>
        <dbReference type="EMBL" id="KAL1585333.1"/>
    </source>
</evidence>
<keyword evidence="11" id="KW-1185">Reference proteome</keyword>
<keyword evidence="3" id="KW-0677">Repeat</keyword>
<accession>A0AB34KQ25</accession>
<dbReference type="SUPFAM" id="SSF81698">
    <property type="entry name" value="FF domain"/>
    <property type="match status" value="5"/>
</dbReference>
<dbReference type="Pfam" id="PF00397">
    <property type="entry name" value="WW"/>
    <property type="match status" value="2"/>
</dbReference>
<protein>
    <recommendedName>
        <fullName evidence="12">Pre-mRNA-processing protein prp40</fullName>
    </recommendedName>
</protein>
<feature type="compositionally biased region" description="Basic and acidic residues" evidence="7">
    <location>
        <begin position="643"/>
        <end position="699"/>
    </location>
</feature>
<dbReference type="AlphaFoldDB" id="A0AB34KQ25"/>
<evidence type="ECO:0000256" key="1">
    <source>
        <dbReference type="ARBA" id="ARBA00004123"/>
    </source>
</evidence>
<dbReference type="EMBL" id="JAAQHG020000020">
    <property type="protein sequence ID" value="KAL1585333.1"/>
    <property type="molecule type" value="Genomic_DNA"/>
</dbReference>
<dbReference type="InterPro" id="IPR036020">
    <property type="entry name" value="WW_dom_sf"/>
</dbReference>
<sequence length="769" mass="90648">MSDWKEAKAADGRSYYYNAQTRETRWEKPAEMNGSATPAPPTGPSSQLTPAHLEAGWADTKAPDGRTYYYNKLTSETKWELPVLAPRGPAFAAGAPQDLVERGYGPPARRDRRDDRDHGLPQKPGFDGGRPWEARGDNAGFRGAMPTRTDEPDFASAEQAKDAFFKVLRKNNIKYDTTWTDALRAIVKERDYRAIKDSRERKRAFEDYCIEQKEEERTQEKERREKLREEFRTMLKTHDEIKHYTRWKTARPLIEREAVFRHAGDEDERRQLFEEYILGLKKHNAEQEVASRNRALDQLSGLLQSVVLDADTPWADAQDIIMNSEVFTKDASFRSLHKVDVLRAFDQHVKQLERRINDARQKEKKLKDRRDRQARDGFKSLLQEKQRGGQITAGSKWQDVVPQIEGDERFTNLVGTQGSGPLDLFWDLVEDEERKIRSKRNDALDILDDQRYEMTPETTLDEFIAVMQRDGRASKWSRQEMKLVHDRLMEKIHKRVEEDKALAERNQRKAVDNLRSVIKHLEPPVEIDDSFESVKPRLESYKEYQVLDDEARKIAFSKYIRRLQDKAEDAERDRARREARRDRSRDRDRDHRRSYDYDDRRDRDRRYRTRTPEIDAYEADRRKAQADRERSYRKASFGLTPPPRDRRDDRYDPRDSGRDRDRDRRSDRYESMYERERREREIERERNYASRADPRDRGKNAMLDYGDEDAVGSRPGSVRKRRDSDASMSSRRDVKRSRRSKEPDPEAMAVDKEEVALQSGSEEGEIEEV</sequence>
<feature type="region of interest" description="Disordered" evidence="7">
    <location>
        <begin position="1"/>
        <end position="50"/>
    </location>
</feature>
<dbReference type="RefSeq" id="XP_069228439.1">
    <property type="nucleotide sequence ID" value="XM_069374421.1"/>
</dbReference>
<dbReference type="PROSITE" id="PS50020">
    <property type="entry name" value="WW_DOMAIN_2"/>
    <property type="match status" value="2"/>
</dbReference>
<dbReference type="GO" id="GO:0071004">
    <property type="term" value="C:U2-type prespliceosome"/>
    <property type="evidence" value="ECO:0007669"/>
    <property type="project" value="TreeGrafter"/>
</dbReference>
<dbReference type="SUPFAM" id="SSF51045">
    <property type="entry name" value="WW domain"/>
    <property type="match status" value="2"/>
</dbReference>
<dbReference type="InterPro" id="IPR001202">
    <property type="entry name" value="WW_dom"/>
</dbReference>
<dbReference type="Gene3D" id="2.20.70.10">
    <property type="match status" value="2"/>
</dbReference>
<evidence type="ECO:0000259" key="8">
    <source>
        <dbReference type="PROSITE" id="PS50020"/>
    </source>
</evidence>
<evidence type="ECO:0000256" key="6">
    <source>
        <dbReference type="SAM" id="Coils"/>
    </source>
</evidence>
<comment type="caution">
    <text evidence="10">The sequence shown here is derived from an EMBL/GenBank/DDBJ whole genome shotgun (WGS) entry which is preliminary data.</text>
</comment>
<dbReference type="SMART" id="SM00441">
    <property type="entry name" value="FF"/>
    <property type="match status" value="5"/>
</dbReference>
<evidence type="ECO:0008006" key="12">
    <source>
        <dbReference type="Google" id="ProtNLM"/>
    </source>
</evidence>
<feature type="compositionally biased region" description="Basic and acidic residues" evidence="7">
    <location>
        <begin position="740"/>
        <end position="755"/>
    </location>
</feature>
<reference evidence="10 11" key="1">
    <citation type="journal article" date="2020" name="Microbiol. Resour. Announc.">
        <title>Draft Genome Sequence of a Cladosporium Species Isolated from the Mesophotic Ascidian Didemnum maculosum.</title>
        <authorList>
            <person name="Gioti A."/>
            <person name="Siaperas R."/>
            <person name="Nikolaivits E."/>
            <person name="Le Goff G."/>
            <person name="Ouazzani J."/>
            <person name="Kotoulas G."/>
            <person name="Topakas E."/>
        </authorList>
    </citation>
    <scope>NUCLEOTIDE SEQUENCE [LARGE SCALE GENOMIC DNA]</scope>
    <source>
        <strain evidence="10 11">TM138-S3</strain>
    </source>
</reference>
<evidence type="ECO:0000256" key="4">
    <source>
        <dbReference type="ARBA" id="ARBA00023187"/>
    </source>
</evidence>
<dbReference type="GO" id="GO:0005685">
    <property type="term" value="C:U1 snRNP"/>
    <property type="evidence" value="ECO:0007669"/>
    <property type="project" value="TreeGrafter"/>
</dbReference>
<dbReference type="SMART" id="SM00456">
    <property type="entry name" value="WW"/>
    <property type="match status" value="2"/>
</dbReference>
<feature type="domain" description="FF" evidence="9">
    <location>
        <begin position="157"/>
        <end position="211"/>
    </location>
</feature>
<dbReference type="Proteomes" id="UP000803884">
    <property type="component" value="Unassembled WGS sequence"/>
</dbReference>
<feature type="compositionally biased region" description="Basic and acidic residues" evidence="7">
    <location>
        <begin position="567"/>
        <end position="632"/>
    </location>
</feature>
<dbReference type="PANTHER" id="PTHR11864">
    <property type="entry name" value="PRE-MRNA-PROCESSING PROTEIN PRP40"/>
    <property type="match status" value="1"/>
</dbReference>
<keyword evidence="4" id="KW-0508">mRNA splicing</keyword>
<feature type="region of interest" description="Disordered" evidence="7">
    <location>
        <begin position="88"/>
        <end position="153"/>
    </location>
</feature>
<feature type="domain" description="FF" evidence="9">
    <location>
        <begin position="370"/>
        <end position="431"/>
    </location>
</feature>
<dbReference type="InterPro" id="IPR036517">
    <property type="entry name" value="FF_domain_sf"/>
</dbReference>
<name>A0AB34KQ25_9PEZI</name>
<feature type="domain" description="WW" evidence="8">
    <location>
        <begin position="51"/>
        <end position="84"/>
    </location>
</feature>
<keyword evidence="5" id="KW-0539">Nucleus</keyword>
<feature type="compositionally biased region" description="Basic and acidic residues" evidence="7">
    <location>
        <begin position="108"/>
        <end position="120"/>
    </location>
</feature>
<dbReference type="PANTHER" id="PTHR11864:SF0">
    <property type="entry name" value="PRP40 PRE-MRNA PROCESSING FACTOR 40 HOMOLOG A (YEAST)"/>
    <property type="match status" value="1"/>
</dbReference>
<evidence type="ECO:0000256" key="2">
    <source>
        <dbReference type="ARBA" id="ARBA00022664"/>
    </source>
</evidence>
<dbReference type="Pfam" id="PF25432">
    <property type="entry name" value="FF_PRPF40A"/>
    <property type="match status" value="1"/>
</dbReference>
<dbReference type="Pfam" id="PF01846">
    <property type="entry name" value="FF"/>
    <property type="match status" value="3"/>
</dbReference>
<dbReference type="Gene3D" id="1.10.10.440">
    <property type="entry name" value="FF domain"/>
    <property type="match status" value="5"/>
</dbReference>
<dbReference type="InterPro" id="IPR039726">
    <property type="entry name" value="Prp40-like"/>
</dbReference>
<evidence type="ECO:0000256" key="7">
    <source>
        <dbReference type="SAM" id="MobiDB-lite"/>
    </source>
</evidence>
<keyword evidence="2" id="KW-0507">mRNA processing</keyword>
<feature type="coiled-coil region" evidence="6">
    <location>
        <begin position="342"/>
        <end position="376"/>
    </location>
</feature>
<evidence type="ECO:0000259" key="9">
    <source>
        <dbReference type="PROSITE" id="PS51676"/>
    </source>
</evidence>
<evidence type="ECO:0000256" key="3">
    <source>
        <dbReference type="ARBA" id="ARBA00022737"/>
    </source>
</evidence>
<dbReference type="FunFam" id="1.10.10.440:FF:000013">
    <property type="entry name" value="pre-mRNA-processing protein 40A isoform X1"/>
    <property type="match status" value="1"/>
</dbReference>
<gene>
    <name evidence="10" type="ORF">WHR41_05816</name>
</gene>
<feature type="domain" description="FF" evidence="9">
    <location>
        <begin position="224"/>
        <end position="279"/>
    </location>
</feature>
<dbReference type="PROSITE" id="PS01159">
    <property type="entry name" value="WW_DOMAIN_1"/>
    <property type="match status" value="1"/>
</dbReference>
<dbReference type="InterPro" id="IPR002713">
    <property type="entry name" value="FF_domain"/>
</dbReference>
<feature type="domain" description="WW" evidence="8">
    <location>
        <begin position="1"/>
        <end position="31"/>
    </location>
</feature>
<feature type="compositionally biased region" description="Basic and acidic residues" evidence="7">
    <location>
        <begin position="1"/>
        <end position="11"/>
    </location>
</feature>
<evidence type="ECO:0000256" key="5">
    <source>
        <dbReference type="ARBA" id="ARBA00023242"/>
    </source>
</evidence>
<dbReference type="CDD" id="cd00201">
    <property type="entry name" value="WW"/>
    <property type="match status" value="2"/>
</dbReference>
<dbReference type="PROSITE" id="PS51676">
    <property type="entry name" value="FF"/>
    <property type="match status" value="3"/>
</dbReference>
<dbReference type="GO" id="GO:0045292">
    <property type="term" value="P:mRNA cis splicing, via spliceosome"/>
    <property type="evidence" value="ECO:0007669"/>
    <property type="project" value="InterPro"/>
</dbReference>
<dbReference type="GO" id="GO:0003723">
    <property type="term" value="F:RNA binding"/>
    <property type="evidence" value="ECO:0007669"/>
    <property type="project" value="TreeGrafter"/>
</dbReference>
<feature type="region of interest" description="Disordered" evidence="7">
    <location>
        <begin position="567"/>
        <end position="769"/>
    </location>
</feature>
<comment type="subcellular location">
    <subcellularLocation>
        <location evidence="1">Nucleus</location>
    </subcellularLocation>
</comment>
<proteinExistence type="predicted"/>